<sequence length="53" mass="5805">MKKKIKIWYGVWGILAFAAIVFVGDFSNHNLLKIFIGALVVVSGILIGANDRS</sequence>
<protein>
    <submittedName>
        <fullName evidence="2">Uncharacterized protein</fullName>
    </submittedName>
</protein>
<keyword evidence="1" id="KW-0812">Transmembrane</keyword>
<keyword evidence="1" id="KW-1133">Transmembrane helix</keyword>
<evidence type="ECO:0000256" key="1">
    <source>
        <dbReference type="SAM" id="Phobius"/>
    </source>
</evidence>
<keyword evidence="3" id="KW-1185">Reference proteome</keyword>
<feature type="transmembrane region" description="Helical" evidence="1">
    <location>
        <begin position="30"/>
        <end position="49"/>
    </location>
</feature>
<dbReference type="RefSeq" id="WP_168850003.1">
    <property type="nucleotide sequence ID" value="NZ_JAAVSD010000026.1"/>
</dbReference>
<evidence type="ECO:0000313" key="2">
    <source>
        <dbReference type="EMBL" id="NLR30317.1"/>
    </source>
</evidence>
<comment type="caution">
    <text evidence="2">The sequence shown here is derived from an EMBL/GenBank/DDBJ whole genome shotgun (WGS) entry which is preliminary data.</text>
</comment>
<dbReference type="EMBL" id="JAAVSD010000026">
    <property type="protein sequence ID" value="NLR30317.1"/>
    <property type="molecule type" value="Genomic_DNA"/>
</dbReference>
<name>A0ABX1L8L8_9LACO</name>
<evidence type="ECO:0000313" key="3">
    <source>
        <dbReference type="Proteomes" id="UP000707477"/>
    </source>
</evidence>
<proteinExistence type="predicted"/>
<keyword evidence="1" id="KW-0472">Membrane</keyword>
<reference evidence="2 3" key="1">
    <citation type="submission" date="2020-03" db="EMBL/GenBank/DDBJ databases">
        <authorList>
            <person name="Zhang Z."/>
            <person name="Guo Z."/>
            <person name="Hou Q."/>
            <person name="Shen X."/>
        </authorList>
    </citation>
    <scope>NUCLEOTIDE SEQUENCE [LARGE SCALE GENOMIC DNA]</scope>
    <source>
        <strain evidence="2 3">HBUAS51329</strain>
    </source>
</reference>
<gene>
    <name evidence="2" type="ORF">HEQ44_08960</name>
</gene>
<accession>A0ABX1L8L8</accession>
<organism evidence="2 3">
    <name type="scientific">Levilactobacillus tujiorum</name>
    <dbReference type="NCBI Taxonomy" id="2912243"/>
    <lineage>
        <taxon>Bacteria</taxon>
        <taxon>Bacillati</taxon>
        <taxon>Bacillota</taxon>
        <taxon>Bacilli</taxon>
        <taxon>Lactobacillales</taxon>
        <taxon>Lactobacillaceae</taxon>
        <taxon>Levilactobacillus</taxon>
    </lineage>
</organism>
<feature type="transmembrane region" description="Helical" evidence="1">
    <location>
        <begin position="7"/>
        <end position="24"/>
    </location>
</feature>
<dbReference type="Proteomes" id="UP000707477">
    <property type="component" value="Unassembled WGS sequence"/>
</dbReference>